<dbReference type="EMBL" id="UINC01187824">
    <property type="protein sequence ID" value="SVE00750.1"/>
    <property type="molecule type" value="Genomic_DNA"/>
</dbReference>
<name>A0A382ZZM5_9ZZZZ</name>
<organism evidence="1">
    <name type="scientific">marine metagenome</name>
    <dbReference type="NCBI Taxonomy" id="408172"/>
    <lineage>
        <taxon>unclassified sequences</taxon>
        <taxon>metagenomes</taxon>
        <taxon>ecological metagenomes</taxon>
    </lineage>
</organism>
<protein>
    <submittedName>
        <fullName evidence="1">Uncharacterized protein</fullName>
    </submittedName>
</protein>
<sequence length="96" mass="10931">MRFKTLQHEHLNLVVPLPTPTKKNKDYLDTKSVDSFTEELAKKKNNPFYKIRVPRATRITLPTIHKLRKSLYLKSALPGRKTAVIFDAELLGVGSG</sequence>
<gene>
    <name evidence="1" type="ORF">METZ01_LOCUS453604</name>
</gene>
<proteinExistence type="predicted"/>
<accession>A0A382ZZM5</accession>
<feature type="non-terminal residue" evidence="1">
    <location>
        <position position="96"/>
    </location>
</feature>
<dbReference type="AlphaFoldDB" id="A0A382ZZM5"/>
<reference evidence="1" key="1">
    <citation type="submission" date="2018-05" db="EMBL/GenBank/DDBJ databases">
        <authorList>
            <person name="Lanie J.A."/>
            <person name="Ng W.-L."/>
            <person name="Kazmierczak K.M."/>
            <person name="Andrzejewski T.M."/>
            <person name="Davidsen T.M."/>
            <person name="Wayne K.J."/>
            <person name="Tettelin H."/>
            <person name="Glass J.I."/>
            <person name="Rusch D."/>
            <person name="Podicherti R."/>
            <person name="Tsui H.-C.T."/>
            <person name="Winkler M.E."/>
        </authorList>
    </citation>
    <scope>NUCLEOTIDE SEQUENCE</scope>
</reference>
<evidence type="ECO:0000313" key="1">
    <source>
        <dbReference type="EMBL" id="SVE00750.1"/>
    </source>
</evidence>